<reference evidence="2" key="1">
    <citation type="journal article" date="2024" name="Proc. Natl. Acad. Sci. U.S.A.">
        <title>Extraordinary preservation of gene collinearity over three hundred million years revealed in homosporous lycophytes.</title>
        <authorList>
            <person name="Li C."/>
            <person name="Wickell D."/>
            <person name="Kuo L.Y."/>
            <person name="Chen X."/>
            <person name="Nie B."/>
            <person name="Liao X."/>
            <person name="Peng D."/>
            <person name="Ji J."/>
            <person name="Jenkins J."/>
            <person name="Williams M."/>
            <person name="Shu S."/>
            <person name="Plott C."/>
            <person name="Barry K."/>
            <person name="Rajasekar S."/>
            <person name="Grimwood J."/>
            <person name="Han X."/>
            <person name="Sun S."/>
            <person name="Hou Z."/>
            <person name="He W."/>
            <person name="Dai G."/>
            <person name="Sun C."/>
            <person name="Schmutz J."/>
            <person name="Leebens-Mack J.H."/>
            <person name="Li F.W."/>
            <person name="Wang L."/>
        </authorList>
    </citation>
    <scope>NUCLEOTIDE SEQUENCE [LARGE SCALE GENOMIC DNA]</scope>
    <source>
        <strain evidence="2">cv. PW_Plant_1</strain>
    </source>
</reference>
<evidence type="ECO:0000313" key="1">
    <source>
        <dbReference type="EMBL" id="KAJ7526616.1"/>
    </source>
</evidence>
<accession>A0ACC2BA19</accession>
<evidence type="ECO:0000313" key="2">
    <source>
        <dbReference type="Proteomes" id="UP001162992"/>
    </source>
</evidence>
<comment type="caution">
    <text evidence="1">The sequence shown here is derived from an EMBL/GenBank/DDBJ whole genome shotgun (WGS) entry which is preliminary data.</text>
</comment>
<dbReference type="EMBL" id="CM055107">
    <property type="protein sequence ID" value="KAJ7526616.1"/>
    <property type="molecule type" value="Genomic_DNA"/>
</dbReference>
<gene>
    <name evidence="1" type="ORF">O6H91_16G014700</name>
</gene>
<sequence>MPIFISMWNQISLAKELSMYSTRVHFNQKPGLNEWEVKYCPWWIDFKDGTYPHSESKQYELPEKGRLVVDDSADDSHATQMAKVSTVVAAPEKPSLVPSKKRRKRFDNEVQKDEEDGIVLDLLVGIGNSIPAAHKPNVHLFGMDKDEQCVAWLKEKRALGIVTSAPSQEIHESIVAPEVGSMAFRVHSPGD</sequence>
<organism evidence="1 2">
    <name type="scientific">Diphasiastrum complanatum</name>
    <name type="common">Issler's clubmoss</name>
    <name type="synonym">Lycopodium complanatum</name>
    <dbReference type="NCBI Taxonomy" id="34168"/>
    <lineage>
        <taxon>Eukaryota</taxon>
        <taxon>Viridiplantae</taxon>
        <taxon>Streptophyta</taxon>
        <taxon>Embryophyta</taxon>
        <taxon>Tracheophyta</taxon>
        <taxon>Lycopodiopsida</taxon>
        <taxon>Lycopodiales</taxon>
        <taxon>Lycopodiaceae</taxon>
        <taxon>Lycopodioideae</taxon>
        <taxon>Diphasiastrum</taxon>
    </lineage>
</organism>
<protein>
    <submittedName>
        <fullName evidence="1">Uncharacterized protein</fullName>
    </submittedName>
</protein>
<dbReference type="Proteomes" id="UP001162992">
    <property type="component" value="Chromosome 16"/>
</dbReference>
<proteinExistence type="predicted"/>
<keyword evidence="2" id="KW-1185">Reference proteome</keyword>
<name>A0ACC2BA19_DIPCM</name>